<gene>
    <name evidence="2" type="ORF">FKX85_06870</name>
</gene>
<feature type="signal peptide" evidence="1">
    <location>
        <begin position="1"/>
        <end position="24"/>
    </location>
</feature>
<dbReference type="Pfam" id="PF13618">
    <property type="entry name" value="Gluconate_2-dh3"/>
    <property type="match status" value="1"/>
</dbReference>
<dbReference type="AlphaFoldDB" id="A0A514CG83"/>
<keyword evidence="1" id="KW-0732">Signal</keyword>
<dbReference type="InterPro" id="IPR027056">
    <property type="entry name" value="Gluconate_2DH_su3"/>
</dbReference>
<sequence length="183" mass="20024">MNRREAMKRTALMFGSALSVSTFAVFQQGCTRSKNAIAGVFSDEDTKIMAEIGDIIIPETPDSPGAKSVGIGAFMVKMLEDCYSQEDREKVSTALNYFEGEKDFSSLSADKQVAAVSDLDSQVYGKSNELDEGLMRGYKIMKELTLFGYFSSEAGATQALRYELVPGRYDGCVDLKPGDKAWA</sequence>
<evidence type="ECO:0000313" key="2">
    <source>
        <dbReference type="EMBL" id="QDH78770.1"/>
    </source>
</evidence>
<name>A0A514CG83_9BACT</name>
<reference evidence="2 3" key="1">
    <citation type="submission" date="2019-06" db="EMBL/GenBank/DDBJ databases">
        <title>Echinicola alkalisoli sp. nov. isolated from saline soil.</title>
        <authorList>
            <person name="Sun J.-Q."/>
            <person name="Xu L."/>
        </authorList>
    </citation>
    <scope>NUCLEOTIDE SEQUENCE [LARGE SCALE GENOMIC DNA]</scope>
    <source>
        <strain evidence="2 3">LN3S3</strain>
    </source>
</reference>
<evidence type="ECO:0000256" key="1">
    <source>
        <dbReference type="SAM" id="SignalP"/>
    </source>
</evidence>
<protein>
    <submittedName>
        <fullName evidence="2">Gluconate 2-dehydrogenase subunit 3 family protein</fullName>
    </submittedName>
</protein>
<feature type="chain" id="PRO_5022127260" evidence="1">
    <location>
        <begin position="25"/>
        <end position="183"/>
    </location>
</feature>
<dbReference type="Proteomes" id="UP000316614">
    <property type="component" value="Chromosome"/>
</dbReference>
<dbReference type="OrthoDB" id="6385145at2"/>
<dbReference type="EMBL" id="CP041253">
    <property type="protein sequence ID" value="QDH78770.1"/>
    <property type="molecule type" value="Genomic_DNA"/>
</dbReference>
<keyword evidence="3" id="KW-1185">Reference proteome</keyword>
<accession>A0A514CG83</accession>
<evidence type="ECO:0000313" key="3">
    <source>
        <dbReference type="Proteomes" id="UP000316614"/>
    </source>
</evidence>
<organism evidence="2 3">
    <name type="scientific">Echinicola soli</name>
    <dbReference type="NCBI Taxonomy" id="2591634"/>
    <lineage>
        <taxon>Bacteria</taxon>
        <taxon>Pseudomonadati</taxon>
        <taxon>Bacteroidota</taxon>
        <taxon>Cytophagia</taxon>
        <taxon>Cytophagales</taxon>
        <taxon>Cyclobacteriaceae</taxon>
        <taxon>Echinicola</taxon>
    </lineage>
</organism>
<dbReference type="KEGG" id="echi:FKX85_06870"/>
<proteinExistence type="predicted"/>
<dbReference type="RefSeq" id="WP_141614024.1">
    <property type="nucleotide sequence ID" value="NZ_CP041253.1"/>
</dbReference>